<dbReference type="KEGG" id="acip:CBP36_19530"/>
<dbReference type="AlphaFoldDB" id="A0A240UJG1"/>
<dbReference type="EMBL" id="CP021367">
    <property type="protein sequence ID" value="ART61160.1"/>
    <property type="molecule type" value="Genomic_DNA"/>
</dbReference>
<gene>
    <name evidence="1" type="ORF">CBP36_19530</name>
</gene>
<protein>
    <submittedName>
        <fullName evidence="1">Uncharacterized protein</fullName>
    </submittedName>
</protein>
<reference evidence="1" key="1">
    <citation type="submission" date="2017-05" db="EMBL/GenBank/DDBJ databases">
        <title>Polyphasic characterization of four soil-derived phenanthrene-degrading Acidovorax strains and proposal of Acidovorax phenanthrenivorans sp. nov.</title>
        <authorList>
            <person name="Singleton D."/>
            <person name="Lee J."/>
            <person name="Dickey A.N."/>
            <person name="Stroud A."/>
            <person name="Scholl E.H."/>
            <person name="Wright F.A."/>
            <person name="Aitken M.D."/>
        </authorList>
    </citation>
    <scope>NUCLEOTIDE SEQUENCE</scope>
    <source>
        <strain evidence="1">P4</strain>
        <plasmid evidence="1">pACP4.1</plasmid>
    </source>
</reference>
<keyword evidence="2" id="KW-1185">Reference proteome</keyword>
<accession>A0A240UJG1</accession>
<dbReference type="KEGG" id="acis:CBP35_19485"/>
<organism evidence="1 2">
    <name type="scientific">Acidovorax carolinensis</name>
    <dbReference type="NCBI Taxonomy" id="553814"/>
    <lineage>
        <taxon>Bacteria</taxon>
        <taxon>Pseudomonadati</taxon>
        <taxon>Pseudomonadota</taxon>
        <taxon>Betaproteobacteria</taxon>
        <taxon>Burkholderiales</taxon>
        <taxon>Comamonadaceae</taxon>
        <taxon>Acidovorax</taxon>
    </lineage>
</organism>
<dbReference type="Proteomes" id="UP000194440">
    <property type="component" value="Plasmid pACP4.1"/>
</dbReference>
<name>A0A240UJG1_9BURK</name>
<evidence type="ECO:0000313" key="2">
    <source>
        <dbReference type="Proteomes" id="UP000194440"/>
    </source>
</evidence>
<geneLocation type="plasmid" evidence="1 2">
    <name>pACP4.1</name>
</geneLocation>
<keyword evidence="1" id="KW-0614">Plasmid</keyword>
<sequence length="115" mass="12419">MMAPRILPAQPKSLTTRAGSDCGAVHDLDTIAAPNFLAAGRHRLTLGDDAIAKTEPAMAYKLTLEALESITDVEMAFGTDRLLPAWEDIPDDFKQGNDFTQIACAIFFASQLPLV</sequence>
<proteinExistence type="predicted"/>
<evidence type="ECO:0000313" key="1">
    <source>
        <dbReference type="EMBL" id="ART61160.1"/>
    </source>
</evidence>